<keyword evidence="3 7" id="KW-0808">Transferase</keyword>
<name>A0A4R8I4T0_9FLAO</name>
<dbReference type="Pfam" id="PF00155">
    <property type="entry name" value="Aminotran_1_2"/>
    <property type="match status" value="1"/>
</dbReference>
<evidence type="ECO:0000313" key="8">
    <source>
        <dbReference type="Proteomes" id="UP000295313"/>
    </source>
</evidence>
<dbReference type="InterPro" id="IPR015421">
    <property type="entry name" value="PyrdxlP-dep_Trfase_major"/>
</dbReference>
<dbReference type="InterPro" id="IPR015422">
    <property type="entry name" value="PyrdxlP-dep_Trfase_small"/>
</dbReference>
<organism evidence="7 8">
    <name type="scientific">Epilithonimonas xixisoli</name>
    <dbReference type="NCBI Taxonomy" id="1476462"/>
    <lineage>
        <taxon>Bacteria</taxon>
        <taxon>Pseudomonadati</taxon>
        <taxon>Bacteroidota</taxon>
        <taxon>Flavobacteriia</taxon>
        <taxon>Flavobacteriales</taxon>
        <taxon>Weeksellaceae</taxon>
        <taxon>Chryseobacterium group</taxon>
        <taxon>Epilithonimonas</taxon>
    </lineage>
</organism>
<reference evidence="7 8" key="1">
    <citation type="submission" date="2019-03" db="EMBL/GenBank/DDBJ databases">
        <title>Genomic Encyclopedia of Type Strains, Phase III (KMG-III): the genomes of soil and plant-associated and newly described type strains.</title>
        <authorList>
            <person name="Whitman W."/>
        </authorList>
    </citation>
    <scope>NUCLEOTIDE SEQUENCE [LARGE SCALE GENOMIC DNA]</scope>
    <source>
        <strain evidence="7 8">CGMCC 1.12802</strain>
    </source>
</reference>
<accession>A0A4R8I4T0</accession>
<evidence type="ECO:0000256" key="5">
    <source>
        <dbReference type="RuleBase" id="RU003693"/>
    </source>
</evidence>
<keyword evidence="8" id="KW-1185">Reference proteome</keyword>
<dbReference type="GO" id="GO:0030170">
    <property type="term" value="F:pyridoxal phosphate binding"/>
    <property type="evidence" value="ECO:0007669"/>
    <property type="project" value="InterPro"/>
</dbReference>
<dbReference type="RefSeq" id="WP_133945954.1">
    <property type="nucleotide sequence ID" value="NZ_SOEO01000003.1"/>
</dbReference>
<dbReference type="OrthoDB" id="9807157at2"/>
<dbReference type="InterPro" id="IPR050087">
    <property type="entry name" value="AON_synthase_class-II"/>
</dbReference>
<comment type="caution">
    <text evidence="7">The sequence shown here is derived from an EMBL/GenBank/DDBJ whole genome shotgun (WGS) entry which is preliminary data.</text>
</comment>
<evidence type="ECO:0000256" key="2">
    <source>
        <dbReference type="ARBA" id="ARBA00005189"/>
    </source>
</evidence>
<dbReference type="AlphaFoldDB" id="A0A4R8I4T0"/>
<proteinExistence type="inferred from homology"/>
<dbReference type="InterPro" id="IPR001917">
    <property type="entry name" value="Aminotrans_II_pyridoxalP_BS"/>
</dbReference>
<sequence length="412" mass="46185">MDIFDRIENNPGPLGEYATYADGEYIFPQLEGEISTKMFFKGKEMIVFSLNNYLGLANHPEVRKVDAESGQSYGLAYPMGSRAMTGQTKHHQELEKELAEFTQKEASILLNFGYQGMFSLIDTLLTRNDVVVYDSESHACAIDGVKLHRGKRFVFAHNDMESFEKSLQKASKITAETGGGILVLTEGVFSMNGEQGKLKEIVELKKKYPFRLIVDDAHGFGVMGENGVGTGEEQGVQSEIDLYFSTFTKSFASFGAFVSGKASVIKYIKYNIRSQIFAKALPIVMVIGIRKRLELVKQNPQFRTRLWENVFKIQKGLRDLGFDIGKTNTCITPVFIKADTLEATLIVKELREVHGIFTSIVVYPVIPKGLVMLRIIPTAEHSDEEIDQLLLAFESLNKPKEIVPILINNELV</sequence>
<dbReference type="GO" id="GO:0016740">
    <property type="term" value="F:transferase activity"/>
    <property type="evidence" value="ECO:0007669"/>
    <property type="project" value="UniProtKB-KW"/>
</dbReference>
<feature type="domain" description="Aminotransferase class I/classII large" evidence="6">
    <location>
        <begin position="44"/>
        <end position="390"/>
    </location>
</feature>
<dbReference type="InterPro" id="IPR004839">
    <property type="entry name" value="Aminotransferase_I/II_large"/>
</dbReference>
<dbReference type="PROSITE" id="PS00599">
    <property type="entry name" value="AA_TRANSFER_CLASS_2"/>
    <property type="match status" value="1"/>
</dbReference>
<dbReference type="SUPFAM" id="SSF53383">
    <property type="entry name" value="PLP-dependent transferases"/>
    <property type="match status" value="1"/>
</dbReference>
<dbReference type="Proteomes" id="UP000295313">
    <property type="component" value="Unassembled WGS sequence"/>
</dbReference>
<gene>
    <name evidence="7" type="ORF">B0I22_3043</name>
</gene>
<dbReference type="Gene3D" id="3.90.1150.10">
    <property type="entry name" value="Aspartate Aminotransferase, domain 1"/>
    <property type="match status" value="1"/>
</dbReference>
<keyword evidence="4 5" id="KW-0663">Pyridoxal phosphate</keyword>
<evidence type="ECO:0000313" key="7">
    <source>
        <dbReference type="EMBL" id="TDX82990.1"/>
    </source>
</evidence>
<dbReference type="EMBL" id="SOEO01000003">
    <property type="protein sequence ID" value="TDX82990.1"/>
    <property type="molecule type" value="Genomic_DNA"/>
</dbReference>
<comment type="similarity">
    <text evidence="5">Belongs to the class-II pyridoxal-phosphate-dependent aminotransferase family.</text>
</comment>
<protein>
    <submittedName>
        <fullName evidence="7">Glycine C-acetyltransferase</fullName>
    </submittedName>
</protein>
<comment type="pathway">
    <text evidence="2">Lipid metabolism.</text>
</comment>
<evidence type="ECO:0000259" key="6">
    <source>
        <dbReference type="Pfam" id="PF00155"/>
    </source>
</evidence>
<dbReference type="InterPro" id="IPR015424">
    <property type="entry name" value="PyrdxlP-dep_Trfase"/>
</dbReference>
<evidence type="ECO:0000256" key="3">
    <source>
        <dbReference type="ARBA" id="ARBA00022679"/>
    </source>
</evidence>
<comment type="cofactor">
    <cofactor evidence="1 5">
        <name>pyridoxal 5'-phosphate</name>
        <dbReference type="ChEBI" id="CHEBI:597326"/>
    </cofactor>
</comment>
<evidence type="ECO:0000256" key="4">
    <source>
        <dbReference type="ARBA" id="ARBA00022898"/>
    </source>
</evidence>
<dbReference type="Gene3D" id="3.40.640.10">
    <property type="entry name" value="Type I PLP-dependent aspartate aminotransferase-like (Major domain)"/>
    <property type="match status" value="1"/>
</dbReference>
<dbReference type="PANTHER" id="PTHR13693">
    <property type="entry name" value="CLASS II AMINOTRANSFERASE/8-AMINO-7-OXONONANOATE SYNTHASE"/>
    <property type="match status" value="1"/>
</dbReference>
<evidence type="ECO:0000256" key="1">
    <source>
        <dbReference type="ARBA" id="ARBA00001933"/>
    </source>
</evidence>